<proteinExistence type="predicted"/>
<dbReference type="EMBL" id="CM056742">
    <property type="protein sequence ID" value="KAJ8677976.1"/>
    <property type="molecule type" value="Genomic_DNA"/>
</dbReference>
<protein>
    <submittedName>
        <fullName evidence="1">Uncharacterized protein</fullName>
    </submittedName>
</protein>
<dbReference type="Proteomes" id="UP001239111">
    <property type="component" value="Chromosome 2"/>
</dbReference>
<organism evidence="1 2">
    <name type="scientific">Eretmocerus hayati</name>
    <dbReference type="NCBI Taxonomy" id="131215"/>
    <lineage>
        <taxon>Eukaryota</taxon>
        <taxon>Metazoa</taxon>
        <taxon>Ecdysozoa</taxon>
        <taxon>Arthropoda</taxon>
        <taxon>Hexapoda</taxon>
        <taxon>Insecta</taxon>
        <taxon>Pterygota</taxon>
        <taxon>Neoptera</taxon>
        <taxon>Endopterygota</taxon>
        <taxon>Hymenoptera</taxon>
        <taxon>Apocrita</taxon>
        <taxon>Proctotrupomorpha</taxon>
        <taxon>Chalcidoidea</taxon>
        <taxon>Aphelinidae</taxon>
        <taxon>Aphelininae</taxon>
        <taxon>Eretmocerus</taxon>
    </lineage>
</organism>
<sequence>MPTNTLAYFTEFLQNFNERMDDVSAKIAQLDTRVSERIVHVEDRVTVVESSVKNLADRNIFVDNAEILVCGLPKNMQLSQSDIASRLYNALGLPPFSNFIVTIRFWNGPDLVPLQNVPNMQAQNSQTVNITPNPNFFALVIKLNSTIVRDEIILRTPALKEKSIATIFDVPGNSMISCRALRPREVYQLYK</sequence>
<reference evidence="1" key="1">
    <citation type="submission" date="2023-04" db="EMBL/GenBank/DDBJ databases">
        <title>A chromosome-level genome assembly of the parasitoid wasp Eretmocerus hayati.</title>
        <authorList>
            <person name="Zhong Y."/>
            <person name="Liu S."/>
            <person name="Liu Y."/>
        </authorList>
    </citation>
    <scope>NUCLEOTIDE SEQUENCE</scope>
    <source>
        <strain evidence="1">ZJU_SS_LIU_2023</strain>
    </source>
</reference>
<comment type="caution">
    <text evidence="1">The sequence shown here is derived from an EMBL/GenBank/DDBJ whole genome shotgun (WGS) entry which is preliminary data.</text>
</comment>
<gene>
    <name evidence="1" type="ORF">QAD02_013763</name>
</gene>
<accession>A0ACC2P3G0</accession>
<keyword evidence="2" id="KW-1185">Reference proteome</keyword>
<evidence type="ECO:0000313" key="1">
    <source>
        <dbReference type="EMBL" id="KAJ8677976.1"/>
    </source>
</evidence>
<name>A0ACC2P3G0_9HYME</name>
<evidence type="ECO:0000313" key="2">
    <source>
        <dbReference type="Proteomes" id="UP001239111"/>
    </source>
</evidence>